<dbReference type="Pfam" id="PF07676">
    <property type="entry name" value="PD40"/>
    <property type="match status" value="1"/>
</dbReference>
<dbReference type="Gene3D" id="2.120.10.30">
    <property type="entry name" value="TolB, C-terminal domain"/>
    <property type="match status" value="1"/>
</dbReference>
<dbReference type="EMBL" id="JAMLDY010000004">
    <property type="protein sequence ID" value="MCP3734037.1"/>
    <property type="molecule type" value="Genomic_DNA"/>
</dbReference>
<gene>
    <name evidence="4" type="ORF">M9979_04000</name>
</gene>
<name>A0A9X2KPM3_9SPHN</name>
<dbReference type="SUPFAM" id="SSF53474">
    <property type="entry name" value="alpha/beta-Hydrolases"/>
    <property type="match status" value="1"/>
</dbReference>
<dbReference type="Proteomes" id="UP001139486">
    <property type="component" value="Unassembled WGS sequence"/>
</dbReference>
<evidence type="ECO:0000256" key="1">
    <source>
        <dbReference type="ARBA" id="ARBA00022801"/>
    </source>
</evidence>
<dbReference type="InterPro" id="IPR011042">
    <property type="entry name" value="6-blade_b-propeller_TolB-like"/>
</dbReference>
<evidence type="ECO:0000259" key="3">
    <source>
        <dbReference type="Pfam" id="PF00326"/>
    </source>
</evidence>
<keyword evidence="2" id="KW-0720">Serine protease</keyword>
<comment type="caution">
    <text evidence="4">The sequence shown here is derived from an EMBL/GenBank/DDBJ whole genome shotgun (WGS) entry which is preliminary data.</text>
</comment>
<dbReference type="PANTHER" id="PTHR42776:SF27">
    <property type="entry name" value="DIPEPTIDYL PEPTIDASE FAMILY MEMBER 6"/>
    <property type="match status" value="1"/>
</dbReference>
<protein>
    <submittedName>
        <fullName evidence="4">Prolyl oligopeptidase family serine peptidase</fullName>
    </submittedName>
</protein>
<proteinExistence type="predicted"/>
<keyword evidence="1" id="KW-0378">Hydrolase</keyword>
<reference evidence="4" key="1">
    <citation type="submission" date="2022-05" db="EMBL/GenBank/DDBJ databases">
        <title>Sphingomonas sp. strain RP10 Genome sequencing and assembly.</title>
        <authorList>
            <person name="Kim I."/>
        </authorList>
    </citation>
    <scope>NUCLEOTIDE SEQUENCE</scope>
    <source>
        <strain evidence="4">RP10</strain>
    </source>
</reference>
<dbReference type="InterPro" id="IPR011659">
    <property type="entry name" value="WD40"/>
</dbReference>
<keyword evidence="5" id="KW-1185">Reference proteome</keyword>
<dbReference type="GO" id="GO:0006508">
    <property type="term" value="P:proteolysis"/>
    <property type="evidence" value="ECO:0007669"/>
    <property type="project" value="InterPro"/>
</dbReference>
<evidence type="ECO:0000256" key="2">
    <source>
        <dbReference type="ARBA" id="ARBA00022825"/>
    </source>
</evidence>
<dbReference type="PANTHER" id="PTHR42776">
    <property type="entry name" value="SERINE PEPTIDASE S9 FAMILY MEMBER"/>
    <property type="match status" value="1"/>
</dbReference>
<dbReference type="RefSeq" id="WP_254288045.1">
    <property type="nucleotide sequence ID" value="NZ_JAMLDY010000004.1"/>
</dbReference>
<dbReference type="SUPFAM" id="SSF82171">
    <property type="entry name" value="DPP6 N-terminal domain-like"/>
    <property type="match status" value="1"/>
</dbReference>
<dbReference type="InterPro" id="IPR001375">
    <property type="entry name" value="Peptidase_S9_cat"/>
</dbReference>
<sequence>MKRITAAAVLTLADTAVAQDRPASVAAPAAIVADGTPAVPQALADETRPYMESRAASFDGWNPATRGVLIATRFGNTAQLHEVATPLGMRRQLSFEADTIAGASYARRRGDVLVVQKDVGGSEFWQLYTLKDGRLTLLTDGKSRNSMNAWSHDGRWLGYSSTRRNGTDNDLYVIDPRDPKSDRLVAKVSGGGWAIADFAPDAKTAVVAEYLSVNKSNLYLMTLATGRMVPIGDPKKPIAYGGARFAPDGSLWVTSDEGSDFQRLGRIDVATGRFTAIAPEPKWDVDAFDIAEDGRTIAYVVNEAGISRLKLLDVANRRVRIVPLPAGGIGGVEFAPWGALGFTLTSAKAPTDTYSLDPATLKVTRWTASETGGLDASRNVEPEFVEVKSFDGEPVSGFLYRPDAKRWPGRRPLLFNIHGGPEGQATPGFLGRTNYLINELGIAVFYPNVRGSTGFGKRFVALDNGPFKREDSVKDIGAFLDRFAGDPRIDAKRIAETGGSYGGYMCYAVAIRYGDRFKAANCIVAISNFVTFLENTQSYRRDLRRVEYGDERVAAERAKLVEISPLTRAKELKIPLMVVTGGNDPRVPASEANQMVAAVRANGVPAWHLLAKDEGHGYAKKENQDYQFWTSLMFWRANLLGGK</sequence>
<accession>A0A9X2KPM3</accession>
<dbReference type="AlphaFoldDB" id="A0A9X2KPM3"/>
<organism evidence="4 5">
    <name type="scientific">Sphingomonas liriopis</name>
    <dbReference type="NCBI Taxonomy" id="2949094"/>
    <lineage>
        <taxon>Bacteria</taxon>
        <taxon>Pseudomonadati</taxon>
        <taxon>Pseudomonadota</taxon>
        <taxon>Alphaproteobacteria</taxon>
        <taxon>Sphingomonadales</taxon>
        <taxon>Sphingomonadaceae</taxon>
        <taxon>Sphingomonas</taxon>
    </lineage>
</organism>
<dbReference type="Gene3D" id="3.40.50.1820">
    <property type="entry name" value="alpha/beta hydrolase"/>
    <property type="match status" value="1"/>
</dbReference>
<evidence type="ECO:0000313" key="4">
    <source>
        <dbReference type="EMBL" id="MCP3734037.1"/>
    </source>
</evidence>
<dbReference type="Pfam" id="PF00326">
    <property type="entry name" value="Peptidase_S9"/>
    <property type="match status" value="1"/>
</dbReference>
<dbReference type="InterPro" id="IPR029058">
    <property type="entry name" value="AB_hydrolase_fold"/>
</dbReference>
<feature type="domain" description="Peptidase S9 prolyl oligopeptidase catalytic" evidence="3">
    <location>
        <begin position="435"/>
        <end position="638"/>
    </location>
</feature>
<keyword evidence="2" id="KW-0645">Protease</keyword>
<dbReference type="GO" id="GO:0004252">
    <property type="term" value="F:serine-type endopeptidase activity"/>
    <property type="evidence" value="ECO:0007669"/>
    <property type="project" value="TreeGrafter"/>
</dbReference>
<evidence type="ECO:0000313" key="5">
    <source>
        <dbReference type="Proteomes" id="UP001139486"/>
    </source>
</evidence>